<keyword evidence="6" id="KW-1133">Transmembrane helix</keyword>
<accession>A0A9Q1I1X7</accession>
<name>A0A9Q1I1X7_CONCO</name>
<comment type="subcellular location">
    <subcellularLocation>
        <location evidence="1">Membrane</location>
        <topology evidence="1">Single-pass type I membrane protein</topology>
    </subcellularLocation>
</comment>
<evidence type="ECO:0000313" key="10">
    <source>
        <dbReference type="Proteomes" id="UP001152803"/>
    </source>
</evidence>
<evidence type="ECO:0000256" key="6">
    <source>
        <dbReference type="SAM" id="Phobius"/>
    </source>
</evidence>
<keyword evidence="3" id="KW-1015">Disulfide bond</keyword>
<feature type="domain" description="Ig-like" evidence="8">
    <location>
        <begin position="123"/>
        <end position="244"/>
    </location>
</feature>
<dbReference type="InterPro" id="IPR003598">
    <property type="entry name" value="Ig_sub2"/>
</dbReference>
<keyword evidence="6" id="KW-0812">Transmembrane</keyword>
<dbReference type="InterPro" id="IPR003597">
    <property type="entry name" value="Ig_C1-set"/>
</dbReference>
<dbReference type="OrthoDB" id="10045578at2759"/>
<evidence type="ECO:0000256" key="2">
    <source>
        <dbReference type="ARBA" id="ARBA00023136"/>
    </source>
</evidence>
<organism evidence="9 10">
    <name type="scientific">Conger conger</name>
    <name type="common">Conger eel</name>
    <name type="synonym">Muraena conger</name>
    <dbReference type="NCBI Taxonomy" id="82655"/>
    <lineage>
        <taxon>Eukaryota</taxon>
        <taxon>Metazoa</taxon>
        <taxon>Chordata</taxon>
        <taxon>Craniata</taxon>
        <taxon>Vertebrata</taxon>
        <taxon>Euteleostomi</taxon>
        <taxon>Actinopterygii</taxon>
        <taxon>Neopterygii</taxon>
        <taxon>Teleostei</taxon>
        <taxon>Anguilliformes</taxon>
        <taxon>Congridae</taxon>
        <taxon>Conger</taxon>
    </lineage>
</organism>
<dbReference type="SUPFAM" id="SSF48726">
    <property type="entry name" value="Immunoglobulin"/>
    <property type="match status" value="3"/>
</dbReference>
<keyword evidence="2 6" id="KW-0472">Membrane</keyword>
<dbReference type="GO" id="GO:0098609">
    <property type="term" value="P:cell-cell adhesion"/>
    <property type="evidence" value="ECO:0007669"/>
    <property type="project" value="TreeGrafter"/>
</dbReference>
<evidence type="ECO:0000256" key="4">
    <source>
        <dbReference type="ARBA" id="ARBA00023180"/>
    </source>
</evidence>
<feature type="domain" description="Ig-like" evidence="8">
    <location>
        <begin position="247"/>
        <end position="331"/>
    </location>
</feature>
<protein>
    <recommendedName>
        <fullName evidence="8">Ig-like domain-containing protein</fullName>
    </recommendedName>
</protein>
<dbReference type="GO" id="GO:0005911">
    <property type="term" value="C:cell-cell junction"/>
    <property type="evidence" value="ECO:0007669"/>
    <property type="project" value="TreeGrafter"/>
</dbReference>
<sequence>MRARSWIALLFLCMGCSTSPMQEAKVTGKSSTAVKGSQPAHINAAVGGSFTLSCSFTYTAHKHDGMFGKFYTQNGQPTTKIDPDVKCSPRISKDALLHCDLSSTITNARLENEAVYVCEVVIPSAEGTITVTGTGTAVTLYSEVGSIGILPPPRLVSGSESELTCRATGFYPRNVTVRWFCGETPAPPGDVADVITAARDGTFSLSSRYRFRAHALDHGVRCHCLVSHPTWTGAGNASLTLDVSYGPSCVNVTSRSDPVTQGVLHLPEGSPLNISCSADGNPRPETLWLGGSINLRHAGGTLQLGAVQEEDGGKYWCVASNLYGEKNASITLLVYQSKFSHRVALLCVVGTVLMTLVFVIVCILTKTMNRSQAQTLSDCSSEGAFPHQSEGASPDKLYSVLEISGKRAQQQKPAPQDVDESQLIYTEIKFPLATHNPNVTEAPGSTVEVTESPIYSTVMLKNAGGHRSAARNGQQKR</sequence>
<feature type="signal peptide" evidence="7">
    <location>
        <begin position="1"/>
        <end position="18"/>
    </location>
</feature>
<keyword evidence="5" id="KW-0393">Immunoglobulin domain</keyword>
<dbReference type="InterPro" id="IPR003599">
    <property type="entry name" value="Ig_sub"/>
</dbReference>
<evidence type="ECO:0000256" key="5">
    <source>
        <dbReference type="ARBA" id="ARBA00023319"/>
    </source>
</evidence>
<feature type="chain" id="PRO_5040229814" description="Ig-like domain-containing protein" evidence="7">
    <location>
        <begin position="19"/>
        <end position="477"/>
    </location>
</feature>
<evidence type="ECO:0000256" key="1">
    <source>
        <dbReference type="ARBA" id="ARBA00004479"/>
    </source>
</evidence>
<dbReference type="InterPro" id="IPR051275">
    <property type="entry name" value="Cell_adhesion_signaling"/>
</dbReference>
<dbReference type="GO" id="GO:0005886">
    <property type="term" value="C:plasma membrane"/>
    <property type="evidence" value="ECO:0007669"/>
    <property type="project" value="TreeGrafter"/>
</dbReference>
<keyword evidence="4" id="KW-0325">Glycoprotein</keyword>
<comment type="caution">
    <text evidence="9">The sequence shown here is derived from an EMBL/GenBank/DDBJ whole genome shotgun (WGS) entry which is preliminary data.</text>
</comment>
<dbReference type="GO" id="GO:0050839">
    <property type="term" value="F:cell adhesion molecule binding"/>
    <property type="evidence" value="ECO:0007669"/>
    <property type="project" value="TreeGrafter"/>
</dbReference>
<dbReference type="Pfam" id="PF07654">
    <property type="entry name" value="C1-set"/>
    <property type="match status" value="1"/>
</dbReference>
<keyword evidence="10" id="KW-1185">Reference proteome</keyword>
<dbReference type="PANTHER" id="PTHR11640">
    <property type="entry name" value="NEPHRIN"/>
    <property type="match status" value="1"/>
</dbReference>
<dbReference type="Pfam" id="PF13927">
    <property type="entry name" value="Ig_3"/>
    <property type="match status" value="1"/>
</dbReference>
<dbReference type="InterPro" id="IPR036179">
    <property type="entry name" value="Ig-like_dom_sf"/>
</dbReference>
<feature type="transmembrane region" description="Helical" evidence="6">
    <location>
        <begin position="343"/>
        <end position="364"/>
    </location>
</feature>
<dbReference type="Gene3D" id="2.60.40.10">
    <property type="entry name" value="Immunoglobulins"/>
    <property type="match status" value="3"/>
</dbReference>
<proteinExistence type="predicted"/>
<evidence type="ECO:0000256" key="3">
    <source>
        <dbReference type="ARBA" id="ARBA00023157"/>
    </source>
</evidence>
<dbReference type="CDD" id="cd00098">
    <property type="entry name" value="IgC1"/>
    <property type="match status" value="1"/>
</dbReference>
<dbReference type="InterPro" id="IPR013783">
    <property type="entry name" value="Ig-like_fold"/>
</dbReference>
<dbReference type="PANTHER" id="PTHR11640:SF158">
    <property type="entry name" value="V-SET AND IMMUNOGLOBULIN DOMAIN-CONTAINING PROTEIN 10-LIKE 2"/>
    <property type="match status" value="1"/>
</dbReference>
<dbReference type="SMART" id="SM00408">
    <property type="entry name" value="IGc2"/>
    <property type="match status" value="1"/>
</dbReference>
<dbReference type="InterPro" id="IPR007110">
    <property type="entry name" value="Ig-like_dom"/>
</dbReference>
<gene>
    <name evidence="9" type="ORF">COCON_G00073700</name>
</gene>
<dbReference type="AlphaFoldDB" id="A0A9Q1I1X7"/>
<dbReference type="Proteomes" id="UP001152803">
    <property type="component" value="Unassembled WGS sequence"/>
</dbReference>
<reference evidence="9" key="1">
    <citation type="journal article" date="2023" name="Science">
        <title>Genome structures resolve the early diversification of teleost fishes.</title>
        <authorList>
            <person name="Parey E."/>
            <person name="Louis A."/>
            <person name="Montfort J."/>
            <person name="Bouchez O."/>
            <person name="Roques C."/>
            <person name="Iampietro C."/>
            <person name="Lluch J."/>
            <person name="Castinel A."/>
            <person name="Donnadieu C."/>
            <person name="Desvignes T."/>
            <person name="Floi Bucao C."/>
            <person name="Jouanno E."/>
            <person name="Wen M."/>
            <person name="Mejri S."/>
            <person name="Dirks R."/>
            <person name="Jansen H."/>
            <person name="Henkel C."/>
            <person name="Chen W.J."/>
            <person name="Zahm M."/>
            <person name="Cabau C."/>
            <person name="Klopp C."/>
            <person name="Thompson A.W."/>
            <person name="Robinson-Rechavi M."/>
            <person name="Braasch I."/>
            <person name="Lecointre G."/>
            <person name="Bobe J."/>
            <person name="Postlethwait J.H."/>
            <person name="Berthelot C."/>
            <person name="Roest Crollius H."/>
            <person name="Guiguen Y."/>
        </authorList>
    </citation>
    <scope>NUCLEOTIDE SEQUENCE</scope>
    <source>
        <strain evidence="9">Concon-B</strain>
    </source>
</reference>
<dbReference type="SMART" id="SM00407">
    <property type="entry name" value="IGc1"/>
    <property type="match status" value="1"/>
</dbReference>
<evidence type="ECO:0000313" key="9">
    <source>
        <dbReference type="EMBL" id="KAJ8275618.1"/>
    </source>
</evidence>
<dbReference type="PROSITE" id="PS50835">
    <property type="entry name" value="IG_LIKE"/>
    <property type="match status" value="2"/>
</dbReference>
<keyword evidence="7" id="KW-0732">Signal</keyword>
<dbReference type="EMBL" id="JAFJMO010000005">
    <property type="protein sequence ID" value="KAJ8275618.1"/>
    <property type="molecule type" value="Genomic_DNA"/>
</dbReference>
<evidence type="ECO:0000256" key="7">
    <source>
        <dbReference type="SAM" id="SignalP"/>
    </source>
</evidence>
<evidence type="ECO:0000259" key="8">
    <source>
        <dbReference type="PROSITE" id="PS50835"/>
    </source>
</evidence>
<dbReference type="SMART" id="SM00409">
    <property type="entry name" value="IG"/>
    <property type="match status" value="2"/>
</dbReference>